<keyword evidence="5 7" id="KW-1133">Transmembrane helix</keyword>
<proteinExistence type="inferred from homology"/>
<feature type="transmembrane region" description="Helical" evidence="7">
    <location>
        <begin position="108"/>
        <end position="127"/>
    </location>
</feature>
<organism evidence="9 10">
    <name type="scientific">Paenibacillus catalpae</name>
    <dbReference type="NCBI Taxonomy" id="1045775"/>
    <lineage>
        <taxon>Bacteria</taxon>
        <taxon>Bacillati</taxon>
        <taxon>Bacillota</taxon>
        <taxon>Bacilli</taxon>
        <taxon>Bacillales</taxon>
        <taxon>Paenibacillaceae</taxon>
        <taxon>Paenibacillus</taxon>
    </lineage>
</organism>
<dbReference type="CDD" id="cd06261">
    <property type="entry name" value="TM_PBP2"/>
    <property type="match status" value="1"/>
</dbReference>
<gene>
    <name evidence="9" type="ORF">SAMN05216378_0351</name>
</gene>
<name>A0A1I1TDB1_9BACL</name>
<dbReference type="SUPFAM" id="SSF161098">
    <property type="entry name" value="MetI-like"/>
    <property type="match status" value="1"/>
</dbReference>
<comment type="similarity">
    <text evidence="7">Belongs to the binding-protein-dependent transport system permease family.</text>
</comment>
<dbReference type="GO" id="GO:0055085">
    <property type="term" value="P:transmembrane transport"/>
    <property type="evidence" value="ECO:0007669"/>
    <property type="project" value="InterPro"/>
</dbReference>
<evidence type="ECO:0000313" key="9">
    <source>
        <dbReference type="EMBL" id="SFD53460.1"/>
    </source>
</evidence>
<evidence type="ECO:0000259" key="8">
    <source>
        <dbReference type="PROSITE" id="PS50928"/>
    </source>
</evidence>
<dbReference type="RefSeq" id="WP_091180297.1">
    <property type="nucleotide sequence ID" value="NZ_FOMT01000001.1"/>
</dbReference>
<dbReference type="STRING" id="1045775.SAMN05216378_0351"/>
<dbReference type="Pfam" id="PF00528">
    <property type="entry name" value="BPD_transp_1"/>
    <property type="match status" value="1"/>
</dbReference>
<evidence type="ECO:0000256" key="1">
    <source>
        <dbReference type="ARBA" id="ARBA00004651"/>
    </source>
</evidence>
<evidence type="ECO:0000256" key="7">
    <source>
        <dbReference type="RuleBase" id="RU363032"/>
    </source>
</evidence>
<dbReference type="PANTHER" id="PTHR43744">
    <property type="entry name" value="ABC TRANSPORTER PERMEASE PROTEIN MG189-RELATED-RELATED"/>
    <property type="match status" value="1"/>
</dbReference>
<feature type="transmembrane region" description="Helical" evidence="7">
    <location>
        <begin position="77"/>
        <end position="96"/>
    </location>
</feature>
<feature type="transmembrane region" description="Helical" evidence="7">
    <location>
        <begin position="12"/>
        <end position="30"/>
    </location>
</feature>
<evidence type="ECO:0000256" key="4">
    <source>
        <dbReference type="ARBA" id="ARBA00022692"/>
    </source>
</evidence>
<dbReference type="OrthoDB" id="9810086at2"/>
<evidence type="ECO:0000313" key="10">
    <source>
        <dbReference type="Proteomes" id="UP000198855"/>
    </source>
</evidence>
<dbReference type="GO" id="GO:0005886">
    <property type="term" value="C:plasma membrane"/>
    <property type="evidence" value="ECO:0007669"/>
    <property type="project" value="UniProtKB-SubCell"/>
</dbReference>
<reference evidence="10" key="1">
    <citation type="submission" date="2016-10" db="EMBL/GenBank/DDBJ databases">
        <authorList>
            <person name="Varghese N."/>
            <person name="Submissions S."/>
        </authorList>
    </citation>
    <scope>NUCLEOTIDE SEQUENCE [LARGE SCALE GENOMIC DNA]</scope>
    <source>
        <strain evidence="10">CGMCC 1.10784</strain>
    </source>
</reference>
<dbReference type="EMBL" id="FOMT01000001">
    <property type="protein sequence ID" value="SFD53460.1"/>
    <property type="molecule type" value="Genomic_DNA"/>
</dbReference>
<feature type="transmembrane region" description="Helical" evidence="7">
    <location>
        <begin position="181"/>
        <end position="203"/>
    </location>
</feature>
<feature type="transmembrane region" description="Helical" evidence="7">
    <location>
        <begin position="256"/>
        <end position="275"/>
    </location>
</feature>
<protein>
    <submittedName>
        <fullName evidence="9">Putative aldouronate transport system permease protein</fullName>
    </submittedName>
</protein>
<keyword evidence="6 7" id="KW-0472">Membrane</keyword>
<dbReference type="PANTHER" id="PTHR43744:SF9">
    <property type="entry name" value="POLYGALACTURONAN_RHAMNOGALACTURONAN TRANSPORT SYSTEM PERMEASE PROTEIN YTCP"/>
    <property type="match status" value="1"/>
</dbReference>
<comment type="subcellular location">
    <subcellularLocation>
        <location evidence="1 7">Cell membrane</location>
        <topology evidence="1 7">Multi-pass membrane protein</topology>
    </subcellularLocation>
</comment>
<dbReference type="InterPro" id="IPR000515">
    <property type="entry name" value="MetI-like"/>
</dbReference>
<feature type="domain" description="ABC transmembrane type-1" evidence="8">
    <location>
        <begin position="73"/>
        <end position="274"/>
    </location>
</feature>
<dbReference type="InterPro" id="IPR035906">
    <property type="entry name" value="MetI-like_sf"/>
</dbReference>
<evidence type="ECO:0000256" key="6">
    <source>
        <dbReference type="ARBA" id="ARBA00023136"/>
    </source>
</evidence>
<dbReference type="Gene3D" id="1.10.3720.10">
    <property type="entry name" value="MetI-like"/>
    <property type="match status" value="1"/>
</dbReference>
<evidence type="ECO:0000256" key="3">
    <source>
        <dbReference type="ARBA" id="ARBA00022475"/>
    </source>
</evidence>
<keyword evidence="2 7" id="KW-0813">Transport</keyword>
<evidence type="ECO:0000256" key="5">
    <source>
        <dbReference type="ARBA" id="ARBA00022989"/>
    </source>
</evidence>
<dbReference type="AlphaFoldDB" id="A0A1I1TDB1"/>
<sequence length="290" mass="32864">MKMTSGEKGFQVILFLFILLLCVIAIYPFIHIASISFSAPKEAGRFGFHWFPRDIDLFSWKQLLTQKKIWIGMRNTTLRTVLGTVLSLIAMALAAYPLSRKHLPHRSFYTMIIVFTMFFSGGLIPTYLLIRDLHLLNNFWVYILPGLIPTFSMLIMRNFFMTIPVEVEESAKIDGANDMRILWSIILPLSKPVLATLGLWAAVANWNAWFDAIIYVTDTDLKTIQFFLREVVVTSADAEIFGRVTGAANLQYETSIKAATVIFAVVPILIAYPFLQKYFVKGTMVGSLKG</sequence>
<evidence type="ECO:0000256" key="2">
    <source>
        <dbReference type="ARBA" id="ARBA00022448"/>
    </source>
</evidence>
<keyword evidence="3" id="KW-1003">Cell membrane</keyword>
<keyword evidence="10" id="KW-1185">Reference proteome</keyword>
<dbReference type="Proteomes" id="UP000198855">
    <property type="component" value="Unassembled WGS sequence"/>
</dbReference>
<feature type="transmembrane region" description="Helical" evidence="7">
    <location>
        <begin position="139"/>
        <end position="160"/>
    </location>
</feature>
<keyword evidence="4 7" id="KW-0812">Transmembrane</keyword>
<dbReference type="PROSITE" id="PS50928">
    <property type="entry name" value="ABC_TM1"/>
    <property type="match status" value="1"/>
</dbReference>
<accession>A0A1I1TDB1</accession>